<keyword evidence="1" id="KW-1133">Transmembrane helix</keyword>
<feature type="transmembrane region" description="Helical" evidence="1">
    <location>
        <begin position="229"/>
        <end position="246"/>
    </location>
</feature>
<dbReference type="EMBL" id="FONT01000002">
    <property type="protein sequence ID" value="SFE59810.1"/>
    <property type="molecule type" value="Genomic_DNA"/>
</dbReference>
<proteinExistence type="predicted"/>
<feature type="transmembrane region" description="Helical" evidence="1">
    <location>
        <begin position="144"/>
        <end position="161"/>
    </location>
</feature>
<feature type="transmembrane region" description="Helical" evidence="1">
    <location>
        <begin position="206"/>
        <end position="223"/>
    </location>
</feature>
<keyword evidence="1" id="KW-0472">Membrane</keyword>
<dbReference type="Proteomes" id="UP000199516">
    <property type="component" value="Unassembled WGS sequence"/>
</dbReference>
<gene>
    <name evidence="2" type="ORF">SAMN05192532_102517</name>
</gene>
<dbReference type="GO" id="GO:0016020">
    <property type="term" value="C:membrane"/>
    <property type="evidence" value="ECO:0007669"/>
    <property type="project" value="InterPro"/>
</dbReference>
<evidence type="ECO:0008006" key="4">
    <source>
        <dbReference type="Google" id="ProtNLM"/>
    </source>
</evidence>
<evidence type="ECO:0000313" key="2">
    <source>
        <dbReference type="EMBL" id="SFE59810.1"/>
    </source>
</evidence>
<feature type="transmembrane region" description="Helical" evidence="1">
    <location>
        <begin position="258"/>
        <end position="279"/>
    </location>
</feature>
<feature type="transmembrane region" description="Helical" evidence="1">
    <location>
        <begin position="181"/>
        <end position="199"/>
    </location>
</feature>
<dbReference type="AlphaFoldDB" id="A0A1I2BWU5"/>
<protein>
    <recommendedName>
        <fullName evidence="4">Membrane protein AbrB duplication</fullName>
    </recommendedName>
</protein>
<dbReference type="RefSeq" id="WP_091659182.1">
    <property type="nucleotide sequence ID" value="NZ_FONT01000002.1"/>
</dbReference>
<dbReference type="GO" id="GO:0010468">
    <property type="term" value="P:regulation of gene expression"/>
    <property type="evidence" value="ECO:0007669"/>
    <property type="project" value="InterPro"/>
</dbReference>
<feature type="transmembrane region" description="Helical" evidence="1">
    <location>
        <begin position="316"/>
        <end position="335"/>
    </location>
</feature>
<dbReference type="NCBIfam" id="TIGR03082">
    <property type="entry name" value="Gneg_AbrB_dup"/>
    <property type="match status" value="1"/>
</dbReference>
<reference evidence="2 3" key="1">
    <citation type="submission" date="2016-10" db="EMBL/GenBank/DDBJ databases">
        <authorList>
            <person name="de Groot N.N."/>
        </authorList>
    </citation>
    <scope>NUCLEOTIDE SEQUENCE [LARGE SCALE GENOMIC DNA]</scope>
    <source>
        <strain evidence="2 3">DSM 23995</strain>
    </source>
</reference>
<dbReference type="STRING" id="930128.SAMN05192532_102517"/>
<feature type="transmembrane region" description="Helical" evidence="1">
    <location>
        <begin position="26"/>
        <end position="44"/>
    </location>
</feature>
<dbReference type="PANTHER" id="PTHR38457:SF1">
    <property type="entry name" value="REGULATOR ABRB-RELATED"/>
    <property type="match status" value="1"/>
</dbReference>
<dbReference type="PANTHER" id="PTHR38457">
    <property type="entry name" value="REGULATOR ABRB-RELATED"/>
    <property type="match status" value="1"/>
</dbReference>
<dbReference type="PIRSF" id="PIRSF038991">
    <property type="entry name" value="Protein_AbrB"/>
    <property type="match status" value="1"/>
</dbReference>
<evidence type="ECO:0000256" key="1">
    <source>
        <dbReference type="SAM" id="Phobius"/>
    </source>
</evidence>
<keyword evidence="3" id="KW-1185">Reference proteome</keyword>
<dbReference type="InterPro" id="IPR007820">
    <property type="entry name" value="AbrB_fam"/>
</dbReference>
<feature type="transmembrane region" description="Helical" evidence="1">
    <location>
        <begin position="78"/>
        <end position="100"/>
    </location>
</feature>
<keyword evidence="1" id="KW-0812">Transmembrane</keyword>
<dbReference type="Pfam" id="PF05145">
    <property type="entry name" value="AbrB"/>
    <property type="match status" value="1"/>
</dbReference>
<accession>A0A1I2BWU5</accession>
<evidence type="ECO:0000313" key="3">
    <source>
        <dbReference type="Proteomes" id="UP000199516"/>
    </source>
</evidence>
<dbReference type="OrthoDB" id="5460360at2"/>
<name>A0A1I2BWU5_9BACI</name>
<organism evidence="2 3">
    <name type="scientific">Alteribacillus iranensis</name>
    <dbReference type="NCBI Taxonomy" id="930128"/>
    <lineage>
        <taxon>Bacteria</taxon>
        <taxon>Bacillati</taxon>
        <taxon>Bacillota</taxon>
        <taxon>Bacilli</taxon>
        <taxon>Bacillales</taxon>
        <taxon>Bacillaceae</taxon>
        <taxon>Alteribacillus</taxon>
    </lineage>
</organism>
<feature type="transmembrane region" description="Helical" evidence="1">
    <location>
        <begin position="51"/>
        <end position="72"/>
    </location>
</feature>
<dbReference type="InterPro" id="IPR017516">
    <property type="entry name" value="AbrB_dup"/>
</dbReference>
<sequence length="344" mass="36557">MSKLLVACLGITAGFLLDSLQVPAGWLLGALIFGIVSSLVRPGLGFEGKPFTLALALVGTNIGILMTAQNFIEMKTYMVPLAFSILLTFAFSFLLAWLFYRGGAGVIDKRTAFFCCIPGGASEVIAVSGDYGANQQIVGAFHSFRITFFVLLIPILAGLGSSSSASAPQDIETSTSFTMELFFLLLVSISVAIFLNALVKIPAGTLLYAIILGFIGSEYVLHLSDIPGFVGGIGQALIGVMVGVKFNRDTFYKLKRLGLISVGIMLLYFFFSVGLALFFHMLTGLSYAVSLLSVVPAGASEMAVTSFALNLNPSVVASLQIVRVVVLFLSLPVLIKLSEKLGMV</sequence>